<dbReference type="OrthoDB" id="9806637at2"/>
<dbReference type="NCBIfam" id="TIGR00006">
    <property type="entry name" value="16S rRNA (cytosine(1402)-N(4))-methyltransferase RsmH"/>
    <property type="match status" value="1"/>
</dbReference>
<keyword evidence="5 7" id="KW-0808">Transferase</keyword>
<evidence type="ECO:0000313" key="8">
    <source>
        <dbReference type="EMBL" id="TCK97858.1"/>
    </source>
</evidence>
<feature type="binding site" evidence="7">
    <location>
        <begin position="33"/>
        <end position="35"/>
    </location>
    <ligand>
        <name>S-adenosyl-L-methionine</name>
        <dbReference type="ChEBI" id="CHEBI:59789"/>
    </ligand>
</feature>
<dbReference type="AlphaFoldDB" id="A0A4R1MX71"/>
<evidence type="ECO:0000256" key="1">
    <source>
        <dbReference type="ARBA" id="ARBA00010396"/>
    </source>
</evidence>
<dbReference type="SUPFAM" id="SSF53335">
    <property type="entry name" value="S-adenosyl-L-methionine-dependent methyltransferases"/>
    <property type="match status" value="1"/>
</dbReference>
<name>A0A4R1MX71_9FIRM</name>
<dbReference type="GO" id="GO:0071424">
    <property type="term" value="F:rRNA (cytosine-N4-)-methyltransferase activity"/>
    <property type="evidence" value="ECO:0007669"/>
    <property type="project" value="UniProtKB-UniRule"/>
</dbReference>
<dbReference type="SUPFAM" id="SSF81799">
    <property type="entry name" value="Putative methyltransferase TM0872, insert domain"/>
    <property type="match status" value="1"/>
</dbReference>
<dbReference type="InterPro" id="IPR029063">
    <property type="entry name" value="SAM-dependent_MTases_sf"/>
</dbReference>
<dbReference type="Proteomes" id="UP000294545">
    <property type="component" value="Unassembled WGS sequence"/>
</dbReference>
<sequence>MEFKHVSVLLNETIEGLNIRPEGIYLDGTLGGGGHALEICKRLNEKGKFIGLDQDKAAIAASTERLKDYQSIISLHKSNYKDIQNVLDKEAIQGVDGIVLDLGVSSHQIDKAERGFSYKGDALLDMRMDQDKSITAKDIVNEYSEEKLFRVIKEYGEERFARRIASNIVKERTDNPILTTSHLVEIIKRSIPAKFRYNSGHPAKKTFQAIRIELNEELNVLKETLNTMIELLNDNGRIGIITFHSLEDRIVKNIFRDNQHPCTCPREFPVCICNKEPTGKVITRKPIIPSDIEIENNKRAKSAKLRIFEREKK</sequence>
<comment type="catalytic activity">
    <reaction evidence="7">
        <text>cytidine(1402) in 16S rRNA + S-adenosyl-L-methionine = N(4)-methylcytidine(1402) in 16S rRNA + S-adenosyl-L-homocysteine + H(+)</text>
        <dbReference type="Rhea" id="RHEA:42928"/>
        <dbReference type="Rhea" id="RHEA-COMP:10286"/>
        <dbReference type="Rhea" id="RHEA-COMP:10287"/>
        <dbReference type="ChEBI" id="CHEBI:15378"/>
        <dbReference type="ChEBI" id="CHEBI:57856"/>
        <dbReference type="ChEBI" id="CHEBI:59789"/>
        <dbReference type="ChEBI" id="CHEBI:74506"/>
        <dbReference type="ChEBI" id="CHEBI:82748"/>
        <dbReference type="EC" id="2.1.1.199"/>
    </reaction>
</comment>
<dbReference type="InterPro" id="IPR002903">
    <property type="entry name" value="RsmH"/>
</dbReference>
<feature type="binding site" evidence="7">
    <location>
        <position position="108"/>
    </location>
    <ligand>
        <name>S-adenosyl-L-methionine</name>
        <dbReference type="ChEBI" id="CHEBI:59789"/>
    </ligand>
</feature>
<dbReference type="PIRSF" id="PIRSF004486">
    <property type="entry name" value="MraW"/>
    <property type="match status" value="1"/>
</dbReference>
<dbReference type="Pfam" id="PF01795">
    <property type="entry name" value="Methyltransf_5"/>
    <property type="match status" value="1"/>
</dbReference>
<reference evidence="8 9" key="1">
    <citation type="submission" date="2019-03" db="EMBL/GenBank/DDBJ databases">
        <title>Genomic Encyclopedia of Type Strains, Phase IV (KMG-IV): sequencing the most valuable type-strain genomes for metagenomic binning, comparative biology and taxonomic classification.</title>
        <authorList>
            <person name="Goeker M."/>
        </authorList>
    </citation>
    <scope>NUCLEOTIDE SEQUENCE [LARGE SCALE GENOMIC DNA]</scope>
    <source>
        <strain evidence="8 9">DSM 24176</strain>
    </source>
</reference>
<dbReference type="EMBL" id="SMGQ01000011">
    <property type="protein sequence ID" value="TCK97858.1"/>
    <property type="molecule type" value="Genomic_DNA"/>
</dbReference>
<organism evidence="8 9">
    <name type="scientific">Natranaerovirga hydrolytica</name>
    <dbReference type="NCBI Taxonomy" id="680378"/>
    <lineage>
        <taxon>Bacteria</taxon>
        <taxon>Bacillati</taxon>
        <taxon>Bacillota</taxon>
        <taxon>Clostridia</taxon>
        <taxon>Lachnospirales</taxon>
        <taxon>Natranaerovirgaceae</taxon>
        <taxon>Natranaerovirga</taxon>
    </lineage>
</organism>
<evidence type="ECO:0000256" key="3">
    <source>
        <dbReference type="ARBA" id="ARBA00022552"/>
    </source>
</evidence>
<evidence type="ECO:0000256" key="2">
    <source>
        <dbReference type="ARBA" id="ARBA00022490"/>
    </source>
</evidence>
<comment type="function">
    <text evidence="7">Specifically methylates the N4 position of cytidine in position 1402 (C1402) of 16S rRNA.</text>
</comment>
<proteinExistence type="inferred from homology"/>
<evidence type="ECO:0000313" key="9">
    <source>
        <dbReference type="Proteomes" id="UP000294545"/>
    </source>
</evidence>
<dbReference type="GO" id="GO:0005737">
    <property type="term" value="C:cytoplasm"/>
    <property type="evidence" value="ECO:0007669"/>
    <property type="project" value="UniProtKB-SubCell"/>
</dbReference>
<dbReference type="Gene3D" id="3.40.50.150">
    <property type="entry name" value="Vaccinia Virus protein VP39"/>
    <property type="match status" value="1"/>
</dbReference>
<comment type="similarity">
    <text evidence="1 7">Belongs to the methyltransferase superfamily. RsmH family.</text>
</comment>
<dbReference type="PANTHER" id="PTHR11265:SF0">
    <property type="entry name" value="12S RRNA N4-METHYLCYTIDINE METHYLTRANSFERASE"/>
    <property type="match status" value="1"/>
</dbReference>
<dbReference type="HAMAP" id="MF_01007">
    <property type="entry name" value="16SrRNA_methyltr_H"/>
    <property type="match status" value="1"/>
</dbReference>
<comment type="subcellular location">
    <subcellularLocation>
        <location evidence="7">Cytoplasm</location>
    </subcellularLocation>
</comment>
<evidence type="ECO:0000256" key="6">
    <source>
        <dbReference type="ARBA" id="ARBA00022691"/>
    </source>
</evidence>
<feature type="binding site" evidence="7">
    <location>
        <position position="80"/>
    </location>
    <ligand>
        <name>S-adenosyl-L-methionine</name>
        <dbReference type="ChEBI" id="CHEBI:59789"/>
    </ligand>
</feature>
<keyword evidence="9" id="KW-1185">Reference proteome</keyword>
<keyword evidence="3 7" id="KW-0698">rRNA processing</keyword>
<protein>
    <recommendedName>
        <fullName evidence="7">Ribosomal RNA small subunit methyltransferase H</fullName>
        <ecNumber evidence="7">2.1.1.199</ecNumber>
    </recommendedName>
    <alternativeName>
        <fullName evidence="7">16S rRNA m(4)C1402 methyltransferase</fullName>
    </alternativeName>
    <alternativeName>
        <fullName evidence="7">rRNA (cytosine-N(4)-)-methyltransferase RsmH</fullName>
    </alternativeName>
</protein>
<comment type="caution">
    <text evidence="8">The sequence shown here is derived from an EMBL/GenBank/DDBJ whole genome shotgun (WGS) entry which is preliminary data.</text>
</comment>
<evidence type="ECO:0000256" key="7">
    <source>
        <dbReference type="HAMAP-Rule" id="MF_01007"/>
    </source>
</evidence>
<dbReference type="InterPro" id="IPR023397">
    <property type="entry name" value="SAM-dep_MeTrfase_MraW_recog"/>
</dbReference>
<dbReference type="GO" id="GO:0070475">
    <property type="term" value="P:rRNA base methylation"/>
    <property type="evidence" value="ECO:0007669"/>
    <property type="project" value="UniProtKB-UniRule"/>
</dbReference>
<keyword evidence="6 7" id="KW-0949">S-adenosyl-L-methionine</keyword>
<evidence type="ECO:0000256" key="4">
    <source>
        <dbReference type="ARBA" id="ARBA00022603"/>
    </source>
</evidence>
<dbReference type="Gene3D" id="1.10.150.170">
    <property type="entry name" value="Putative methyltransferase TM0872, insert domain"/>
    <property type="match status" value="1"/>
</dbReference>
<keyword evidence="2 7" id="KW-0963">Cytoplasm</keyword>
<accession>A0A4R1MX71</accession>
<keyword evidence="4 7" id="KW-0489">Methyltransferase</keyword>
<dbReference type="PANTHER" id="PTHR11265">
    <property type="entry name" value="S-ADENOSYL-METHYLTRANSFERASE MRAW"/>
    <property type="match status" value="1"/>
</dbReference>
<gene>
    <name evidence="7" type="primary">rsmH</name>
    <name evidence="8" type="ORF">EDC19_0260</name>
</gene>
<dbReference type="FunFam" id="1.10.150.170:FF:000001">
    <property type="entry name" value="Ribosomal RNA small subunit methyltransferase H"/>
    <property type="match status" value="1"/>
</dbReference>
<dbReference type="RefSeq" id="WP_132279338.1">
    <property type="nucleotide sequence ID" value="NZ_SMGQ01000011.1"/>
</dbReference>
<evidence type="ECO:0000256" key="5">
    <source>
        <dbReference type="ARBA" id="ARBA00022679"/>
    </source>
</evidence>
<feature type="binding site" evidence="7">
    <location>
        <position position="101"/>
    </location>
    <ligand>
        <name>S-adenosyl-L-methionine</name>
        <dbReference type="ChEBI" id="CHEBI:59789"/>
    </ligand>
</feature>
<feature type="binding site" evidence="7">
    <location>
        <position position="53"/>
    </location>
    <ligand>
        <name>S-adenosyl-L-methionine</name>
        <dbReference type="ChEBI" id="CHEBI:59789"/>
    </ligand>
</feature>
<dbReference type="EC" id="2.1.1.199" evidence="7"/>